<dbReference type="AlphaFoldDB" id="A0AAP0N0P1"/>
<gene>
    <name evidence="3" type="ORF">WN944_022335</name>
</gene>
<feature type="region of interest" description="Disordered" evidence="1">
    <location>
        <begin position="50"/>
        <end position="77"/>
    </location>
</feature>
<proteinExistence type="predicted"/>
<reference evidence="3 4" key="1">
    <citation type="submission" date="2024-05" db="EMBL/GenBank/DDBJ databases">
        <title>Haplotype-resolved chromosome-level genome assembly of Huyou (Citrus changshanensis).</title>
        <authorList>
            <person name="Miao C."/>
            <person name="Chen W."/>
            <person name="Wu Y."/>
            <person name="Wang L."/>
            <person name="Zhao S."/>
            <person name="Grierson D."/>
            <person name="Xu C."/>
            <person name="Chen K."/>
        </authorList>
    </citation>
    <scope>NUCLEOTIDE SEQUENCE [LARGE SCALE GENOMIC DNA]</scope>
    <source>
        <strain evidence="3">01-14</strain>
        <tissue evidence="3">Leaf</tissue>
    </source>
</reference>
<keyword evidence="4" id="KW-1185">Reference proteome</keyword>
<evidence type="ECO:0000313" key="3">
    <source>
        <dbReference type="EMBL" id="KAK9229373.1"/>
    </source>
</evidence>
<sequence length="120" mass="13533">MEILSPTRTLLKPPLKYFHANQSPPTISSPFYPHRPSLPLLLKTPSRPHLRSCLAASPGPAPQSNPPPPDDPIQPTGFSKLQDRIRIFIAVLFWMSLFFWASAFDNRNNGTPNKGSRFRK</sequence>
<dbReference type="PANTHER" id="PTHR37706:SF2">
    <property type="entry name" value="TRANSMEMBRANE PROTEIN"/>
    <property type="match status" value="1"/>
</dbReference>
<keyword evidence="2" id="KW-1133">Transmembrane helix</keyword>
<evidence type="ECO:0000256" key="1">
    <source>
        <dbReference type="SAM" id="MobiDB-lite"/>
    </source>
</evidence>
<evidence type="ECO:0000313" key="4">
    <source>
        <dbReference type="Proteomes" id="UP001428341"/>
    </source>
</evidence>
<evidence type="ECO:0000256" key="2">
    <source>
        <dbReference type="SAM" id="Phobius"/>
    </source>
</evidence>
<keyword evidence="2" id="KW-0472">Membrane</keyword>
<name>A0AAP0N0P1_9ROSI</name>
<comment type="caution">
    <text evidence="3">The sequence shown here is derived from an EMBL/GenBank/DDBJ whole genome shotgun (WGS) entry which is preliminary data.</text>
</comment>
<keyword evidence="2" id="KW-0812">Transmembrane</keyword>
<protein>
    <recommendedName>
        <fullName evidence="5">Transmembrane protein</fullName>
    </recommendedName>
</protein>
<feature type="compositionally biased region" description="Pro residues" evidence="1">
    <location>
        <begin position="59"/>
        <end position="72"/>
    </location>
</feature>
<dbReference type="PANTHER" id="PTHR37706">
    <property type="entry name" value="TRANSMEMBRANE PROTEIN"/>
    <property type="match status" value="1"/>
</dbReference>
<evidence type="ECO:0008006" key="5">
    <source>
        <dbReference type="Google" id="ProtNLM"/>
    </source>
</evidence>
<organism evidence="3 4">
    <name type="scientific">Citrus x changshan-huyou</name>
    <dbReference type="NCBI Taxonomy" id="2935761"/>
    <lineage>
        <taxon>Eukaryota</taxon>
        <taxon>Viridiplantae</taxon>
        <taxon>Streptophyta</taxon>
        <taxon>Embryophyta</taxon>
        <taxon>Tracheophyta</taxon>
        <taxon>Spermatophyta</taxon>
        <taxon>Magnoliopsida</taxon>
        <taxon>eudicotyledons</taxon>
        <taxon>Gunneridae</taxon>
        <taxon>Pentapetalae</taxon>
        <taxon>rosids</taxon>
        <taxon>malvids</taxon>
        <taxon>Sapindales</taxon>
        <taxon>Rutaceae</taxon>
        <taxon>Aurantioideae</taxon>
        <taxon>Citrus</taxon>
    </lineage>
</organism>
<dbReference type="Proteomes" id="UP001428341">
    <property type="component" value="Unassembled WGS sequence"/>
</dbReference>
<accession>A0AAP0N0P1</accession>
<feature type="transmembrane region" description="Helical" evidence="2">
    <location>
        <begin position="85"/>
        <end position="104"/>
    </location>
</feature>
<dbReference type="EMBL" id="JBCGBO010000001">
    <property type="protein sequence ID" value="KAK9229373.1"/>
    <property type="molecule type" value="Genomic_DNA"/>
</dbReference>